<dbReference type="InterPro" id="IPR036028">
    <property type="entry name" value="SH3-like_dom_sf"/>
</dbReference>
<feature type="compositionally biased region" description="Polar residues" evidence="3">
    <location>
        <begin position="68"/>
        <end position="82"/>
    </location>
</feature>
<dbReference type="Pfam" id="PF00018">
    <property type="entry name" value="SH3_1"/>
    <property type="match status" value="1"/>
</dbReference>
<proteinExistence type="predicted"/>
<dbReference type="PRINTS" id="PR00452">
    <property type="entry name" value="SH3DOMAIN"/>
</dbReference>
<comment type="caution">
    <text evidence="5">The sequence shown here is derived from an EMBL/GenBank/DDBJ whole genome shotgun (WGS) entry which is preliminary data.</text>
</comment>
<dbReference type="GO" id="GO:0030479">
    <property type="term" value="C:actin cortical patch"/>
    <property type="evidence" value="ECO:0007669"/>
    <property type="project" value="TreeGrafter"/>
</dbReference>
<dbReference type="PANTHER" id="PTHR47174:SF2">
    <property type="entry name" value="SH3 DOMAIN SIGNALLING PROTEIN (AFU_ORTHOLOGUE AFUA_5G07670)"/>
    <property type="match status" value="1"/>
</dbReference>
<dbReference type="PANTHER" id="PTHR47174">
    <property type="entry name" value="BRIDGING INTEGRATOR 3"/>
    <property type="match status" value="1"/>
</dbReference>
<dbReference type="InterPro" id="IPR046982">
    <property type="entry name" value="BIN3/RVS161-like"/>
</dbReference>
<organism evidence="5 6">
    <name type="scientific">Erysiphe neolycopersici</name>
    <dbReference type="NCBI Taxonomy" id="212602"/>
    <lineage>
        <taxon>Eukaryota</taxon>
        <taxon>Fungi</taxon>
        <taxon>Dikarya</taxon>
        <taxon>Ascomycota</taxon>
        <taxon>Pezizomycotina</taxon>
        <taxon>Leotiomycetes</taxon>
        <taxon>Erysiphales</taxon>
        <taxon>Erysiphaceae</taxon>
        <taxon>Erysiphe</taxon>
    </lineage>
</organism>
<feature type="region of interest" description="Disordered" evidence="3">
    <location>
        <begin position="32"/>
        <end position="116"/>
    </location>
</feature>
<evidence type="ECO:0000313" key="5">
    <source>
        <dbReference type="EMBL" id="RKF61948.1"/>
    </source>
</evidence>
<dbReference type="GO" id="GO:0097320">
    <property type="term" value="P:plasma membrane tubulation"/>
    <property type="evidence" value="ECO:0007669"/>
    <property type="project" value="TreeGrafter"/>
</dbReference>
<dbReference type="STRING" id="212602.A0A420HWV5"/>
<dbReference type="OrthoDB" id="443981at2759"/>
<sequence>MTLGEEDPMFKIQTVRNGIQDRKLSNSAIISKQNSTPPMYTGRRSSEISTISKISSQKQQIESDLPRLTSNEEGLQPTSNSYDHLHSVGVNHDQLQRSIVGKKRPPPPPPPKRITSKVPETYVTALYSFEGETEGDLSFKAGDIIKVTKKTDSTDDWWEGILRSRQATALETVLKSLNSSD</sequence>
<dbReference type="GO" id="GO:0031097">
    <property type="term" value="C:medial cortex"/>
    <property type="evidence" value="ECO:0007669"/>
    <property type="project" value="TreeGrafter"/>
</dbReference>
<evidence type="ECO:0000256" key="3">
    <source>
        <dbReference type="SAM" id="MobiDB-lite"/>
    </source>
</evidence>
<name>A0A420HWV5_9PEZI</name>
<dbReference type="SUPFAM" id="SSF50044">
    <property type="entry name" value="SH3-domain"/>
    <property type="match status" value="1"/>
</dbReference>
<evidence type="ECO:0000259" key="4">
    <source>
        <dbReference type="PROSITE" id="PS50002"/>
    </source>
</evidence>
<reference evidence="5 6" key="1">
    <citation type="journal article" date="2018" name="BMC Genomics">
        <title>Comparative genome analyses reveal sequence features reflecting distinct modes of host-adaptation between dicot and monocot powdery mildew.</title>
        <authorList>
            <person name="Wu Y."/>
            <person name="Ma X."/>
            <person name="Pan Z."/>
            <person name="Kale S.D."/>
            <person name="Song Y."/>
            <person name="King H."/>
            <person name="Zhang Q."/>
            <person name="Presley C."/>
            <person name="Deng X."/>
            <person name="Wei C.I."/>
            <person name="Xiao S."/>
        </authorList>
    </citation>
    <scope>NUCLEOTIDE SEQUENCE [LARGE SCALE GENOMIC DNA]</scope>
    <source>
        <strain evidence="5">UMSG2</strain>
    </source>
</reference>
<gene>
    <name evidence="5" type="ORF">OnM2_037064</name>
</gene>
<dbReference type="PROSITE" id="PS50002">
    <property type="entry name" value="SH3"/>
    <property type="match status" value="1"/>
</dbReference>
<accession>A0A420HWV5</accession>
<dbReference type="GO" id="GO:0006897">
    <property type="term" value="P:endocytosis"/>
    <property type="evidence" value="ECO:0007669"/>
    <property type="project" value="InterPro"/>
</dbReference>
<feature type="compositionally biased region" description="Low complexity" evidence="3">
    <location>
        <begin position="47"/>
        <end position="63"/>
    </location>
</feature>
<dbReference type="Proteomes" id="UP000286134">
    <property type="component" value="Unassembled WGS sequence"/>
</dbReference>
<protein>
    <submittedName>
        <fullName evidence="5">Putative sh3 domain containing protein</fullName>
    </submittedName>
</protein>
<dbReference type="InterPro" id="IPR001452">
    <property type="entry name" value="SH3_domain"/>
</dbReference>
<feature type="domain" description="SH3" evidence="4">
    <location>
        <begin position="118"/>
        <end position="179"/>
    </location>
</feature>
<keyword evidence="1 2" id="KW-0728">SH3 domain</keyword>
<keyword evidence="6" id="KW-1185">Reference proteome</keyword>
<evidence type="ECO:0000256" key="2">
    <source>
        <dbReference type="PROSITE-ProRule" id="PRU00192"/>
    </source>
</evidence>
<dbReference type="Gene3D" id="2.30.30.40">
    <property type="entry name" value="SH3 Domains"/>
    <property type="match status" value="1"/>
</dbReference>
<evidence type="ECO:0000313" key="6">
    <source>
        <dbReference type="Proteomes" id="UP000286134"/>
    </source>
</evidence>
<evidence type="ECO:0000256" key="1">
    <source>
        <dbReference type="ARBA" id="ARBA00022443"/>
    </source>
</evidence>
<dbReference type="AlphaFoldDB" id="A0A420HWV5"/>
<dbReference type="GO" id="GO:1990528">
    <property type="term" value="C:Rvs161p-Rvs167p complex"/>
    <property type="evidence" value="ECO:0007669"/>
    <property type="project" value="TreeGrafter"/>
</dbReference>
<dbReference type="GO" id="GO:0008289">
    <property type="term" value="F:lipid binding"/>
    <property type="evidence" value="ECO:0007669"/>
    <property type="project" value="TreeGrafter"/>
</dbReference>
<dbReference type="GO" id="GO:0043332">
    <property type="term" value="C:mating projection tip"/>
    <property type="evidence" value="ECO:0007669"/>
    <property type="project" value="TreeGrafter"/>
</dbReference>
<dbReference type="GO" id="GO:0051666">
    <property type="term" value="P:actin cortical patch localization"/>
    <property type="evidence" value="ECO:0007669"/>
    <property type="project" value="InterPro"/>
</dbReference>
<dbReference type="EMBL" id="MCFK01003739">
    <property type="protein sequence ID" value="RKF61948.1"/>
    <property type="molecule type" value="Genomic_DNA"/>
</dbReference>
<dbReference type="SMART" id="SM00326">
    <property type="entry name" value="SH3"/>
    <property type="match status" value="1"/>
</dbReference>